<comment type="caution">
    <text evidence="2">The sequence shown here is derived from an EMBL/GenBank/DDBJ whole genome shotgun (WGS) entry which is preliminary data.</text>
</comment>
<proteinExistence type="predicted"/>
<evidence type="ECO:0000313" key="3">
    <source>
        <dbReference type="Proteomes" id="UP000194761"/>
    </source>
</evidence>
<sequence>MAAELRGRVPEEITETQLHYLIFTLIYAGQLTTDPSLGFLLARVFDADRAPAAEITMPGGRGGRARPWRPGIRHGAVRSRASRGL</sequence>
<dbReference type="EMBL" id="NGFP01000052">
    <property type="protein sequence ID" value="OUC96732.1"/>
    <property type="molecule type" value="Genomic_DNA"/>
</dbReference>
<evidence type="ECO:0000313" key="2">
    <source>
        <dbReference type="EMBL" id="OUC96732.1"/>
    </source>
</evidence>
<feature type="region of interest" description="Disordered" evidence="1">
    <location>
        <begin position="55"/>
        <end position="85"/>
    </location>
</feature>
<protein>
    <submittedName>
        <fullName evidence="2">Uncharacterized protein</fullName>
    </submittedName>
</protein>
<dbReference type="AlphaFoldDB" id="A0A243RP45"/>
<dbReference type="RefSeq" id="WP_207620858.1">
    <property type="nucleotide sequence ID" value="NZ_NGFP01000052.1"/>
</dbReference>
<gene>
    <name evidence="2" type="ORF">CA984_13910</name>
</gene>
<evidence type="ECO:0000256" key="1">
    <source>
        <dbReference type="SAM" id="MobiDB-lite"/>
    </source>
</evidence>
<organism evidence="2 3">
    <name type="scientific">Streptosporangium minutum</name>
    <dbReference type="NCBI Taxonomy" id="569862"/>
    <lineage>
        <taxon>Bacteria</taxon>
        <taxon>Bacillati</taxon>
        <taxon>Actinomycetota</taxon>
        <taxon>Actinomycetes</taxon>
        <taxon>Streptosporangiales</taxon>
        <taxon>Streptosporangiaceae</taxon>
        <taxon>Streptosporangium</taxon>
    </lineage>
</organism>
<keyword evidence="3" id="KW-1185">Reference proteome</keyword>
<dbReference type="Proteomes" id="UP000194761">
    <property type="component" value="Unassembled WGS sequence"/>
</dbReference>
<reference evidence="2 3" key="1">
    <citation type="submission" date="2017-05" db="EMBL/GenBank/DDBJ databases">
        <title>Biotechnological potential of actinobacteria isolated from South African environments.</title>
        <authorList>
            <person name="Le Roes-Hill M."/>
            <person name="Prins A."/>
            <person name="Durrell K.A."/>
        </authorList>
    </citation>
    <scope>NUCLEOTIDE SEQUENCE [LARGE SCALE GENOMIC DNA]</scope>
    <source>
        <strain evidence="2">M26</strain>
    </source>
</reference>
<name>A0A243RP45_9ACTN</name>
<accession>A0A243RP45</accession>
<feature type="compositionally biased region" description="Basic residues" evidence="1">
    <location>
        <begin position="63"/>
        <end position="85"/>
    </location>
</feature>